<dbReference type="EMBL" id="OX459966">
    <property type="protein sequence ID" value="CAI9171478.1"/>
    <property type="molecule type" value="Genomic_DNA"/>
</dbReference>
<dbReference type="Proteomes" id="UP001176941">
    <property type="component" value="Chromosome 30"/>
</dbReference>
<proteinExistence type="predicted"/>
<reference evidence="1" key="1">
    <citation type="submission" date="2023-04" db="EMBL/GenBank/DDBJ databases">
        <authorList>
            <consortium name="ELIXIR-Norway"/>
        </authorList>
    </citation>
    <scope>NUCLEOTIDE SEQUENCE [LARGE SCALE GENOMIC DNA]</scope>
</reference>
<evidence type="ECO:0000313" key="1">
    <source>
        <dbReference type="EMBL" id="CAI9171478.1"/>
    </source>
</evidence>
<protein>
    <submittedName>
        <fullName evidence="1">Uncharacterized protein</fullName>
    </submittedName>
</protein>
<gene>
    <name evidence="1" type="ORF">MRATA1EN1_LOCUS20440</name>
</gene>
<name>A0ABN8ZDA9_RANTA</name>
<organism evidence="1 2">
    <name type="scientific">Rangifer tarandus platyrhynchus</name>
    <name type="common">Svalbard reindeer</name>
    <dbReference type="NCBI Taxonomy" id="3082113"/>
    <lineage>
        <taxon>Eukaryota</taxon>
        <taxon>Metazoa</taxon>
        <taxon>Chordata</taxon>
        <taxon>Craniata</taxon>
        <taxon>Vertebrata</taxon>
        <taxon>Euteleostomi</taxon>
        <taxon>Mammalia</taxon>
        <taxon>Eutheria</taxon>
        <taxon>Laurasiatheria</taxon>
        <taxon>Artiodactyla</taxon>
        <taxon>Ruminantia</taxon>
        <taxon>Pecora</taxon>
        <taxon>Cervidae</taxon>
        <taxon>Odocoileinae</taxon>
        <taxon>Rangifer</taxon>
    </lineage>
</organism>
<evidence type="ECO:0000313" key="2">
    <source>
        <dbReference type="Proteomes" id="UP001176941"/>
    </source>
</evidence>
<sequence length="149" mass="16266">MISFCFGEDPMVVTAHGSDPPGRAGLGARPCLSTRGSRVHVHINLTLRASRRLPQTRLRPVALSLSRPRPPFCYISGVGEALLEEAGQPPDLGCGPRPCLDASAPTRRVDRSVCETLAARLWALAPSARIYRQPPFDQNHKVLTRHLQA</sequence>
<keyword evidence="2" id="KW-1185">Reference proteome</keyword>
<accession>A0ABN8ZDA9</accession>